<organism evidence="2 3">
    <name type="scientific">Ancylostoma ceylanicum</name>
    <dbReference type="NCBI Taxonomy" id="53326"/>
    <lineage>
        <taxon>Eukaryota</taxon>
        <taxon>Metazoa</taxon>
        <taxon>Ecdysozoa</taxon>
        <taxon>Nematoda</taxon>
        <taxon>Chromadorea</taxon>
        <taxon>Rhabditida</taxon>
        <taxon>Rhabditina</taxon>
        <taxon>Rhabditomorpha</taxon>
        <taxon>Strongyloidea</taxon>
        <taxon>Ancylostomatidae</taxon>
        <taxon>Ancylostomatinae</taxon>
        <taxon>Ancylostoma</taxon>
    </lineage>
</organism>
<feature type="compositionally biased region" description="Polar residues" evidence="1">
    <location>
        <begin position="483"/>
        <end position="521"/>
    </location>
</feature>
<dbReference type="Proteomes" id="UP000054495">
    <property type="component" value="Unassembled WGS sequence"/>
</dbReference>
<dbReference type="Gene3D" id="1.25.10.10">
    <property type="entry name" value="Leucine-rich Repeat Variant"/>
    <property type="match status" value="1"/>
</dbReference>
<protein>
    <recommendedName>
        <fullName evidence="4">GBD/FH3 domain-containing protein</fullName>
    </recommendedName>
</protein>
<feature type="compositionally biased region" description="Low complexity" evidence="1">
    <location>
        <begin position="433"/>
        <end position="442"/>
    </location>
</feature>
<dbReference type="AlphaFoldDB" id="A0A0D6MDM2"/>
<dbReference type="SUPFAM" id="SSF48371">
    <property type="entry name" value="ARM repeat"/>
    <property type="match status" value="1"/>
</dbReference>
<evidence type="ECO:0000313" key="2">
    <source>
        <dbReference type="EMBL" id="EPB80907.1"/>
    </source>
</evidence>
<evidence type="ECO:0008006" key="4">
    <source>
        <dbReference type="Google" id="ProtNLM"/>
    </source>
</evidence>
<dbReference type="InterPro" id="IPR011989">
    <property type="entry name" value="ARM-like"/>
</dbReference>
<dbReference type="InterPro" id="IPR016024">
    <property type="entry name" value="ARM-type_fold"/>
</dbReference>
<feature type="region of interest" description="Disordered" evidence="1">
    <location>
        <begin position="433"/>
        <end position="541"/>
    </location>
</feature>
<sequence length="696" mass="77293">MAHFEASKGIYGYFTNILGQADLGYNLNWALQKAKMSVSIQDPRATPRHIAEQLKRFVLLAEVPQSTAPNGTSLSDAGFVLLSLKDQILVDNSRPLNGVELLSKVVMVLQGIVNSNQPPPSKISNLLSRNNSNTNRKRKAALAQLFILTSPSRNICRAHVAEADCIECLKILLEKSENAWRRFLDSTSGLDAVLYSVNSPQLDSKCYALEILLLLLDQPQGFVILMRALTALAARNRDYLRFTMFVAQLKHGLHTNKLHIQILIVRLFNKLLATAPSSTHRSLIRSEVALTKFSVEYVENLLSTQSVPLGGMEVLAEELALWRSLGTPPLPSYGVEHNHIYGLTETEADTLQSDRVRHGRPPTGKYPTGSTVLKNVERQRFKKQSGMGSSGRSSAPGYYPESDRHSSNAFYPDRRSLTLSNRTWQAQSDAFYSSDASYSPPSLTRTSYTTDRRTPGGMRRAKSESAMLAPESVHDLSSRDDAASSTLTRPNSARPPSTARPQSRTMTRTRVSTPTGHSPTRLQIEESPPRARYASPSSPRARFAEPPIVEAQVPHAGFSYLFPSQPVVSSVVPKRAITPDPHSRSIIRSQSPASRLMSPSPRPDYDTRSYTENGQVVYIPINMDNGRHDKLSRYDRSDAGVYSTESRTSSRAKVRSPSINGVIGDDVRDALSQFDYLNDYDNTSIRGREREASYHF</sequence>
<name>A0A0D6MDM2_9BILA</name>
<proteinExistence type="predicted"/>
<accession>A0A0D6MDM2</accession>
<feature type="region of interest" description="Disordered" evidence="1">
    <location>
        <begin position="579"/>
        <end position="609"/>
    </location>
</feature>
<feature type="compositionally biased region" description="Basic and acidic residues" evidence="1">
    <location>
        <begin position="472"/>
        <end position="482"/>
    </location>
</feature>
<dbReference type="EMBL" id="KE124775">
    <property type="protein sequence ID" value="EPB80907.1"/>
    <property type="molecule type" value="Genomic_DNA"/>
</dbReference>
<evidence type="ECO:0000256" key="1">
    <source>
        <dbReference type="SAM" id="MobiDB-lite"/>
    </source>
</evidence>
<gene>
    <name evidence="2" type="ORF">ANCCEY_00109</name>
</gene>
<evidence type="ECO:0000313" key="3">
    <source>
        <dbReference type="Proteomes" id="UP000054495"/>
    </source>
</evidence>
<feature type="compositionally biased region" description="Basic and acidic residues" evidence="1">
    <location>
        <begin position="401"/>
        <end position="411"/>
    </location>
</feature>
<feature type="compositionally biased region" description="Low complexity" evidence="1">
    <location>
        <begin position="530"/>
        <end position="541"/>
    </location>
</feature>
<feature type="region of interest" description="Disordered" evidence="1">
    <location>
        <begin position="347"/>
        <end position="411"/>
    </location>
</feature>
<keyword evidence="3" id="KW-1185">Reference proteome</keyword>
<reference evidence="2 3" key="1">
    <citation type="submission" date="2013-05" db="EMBL/GenBank/DDBJ databases">
        <title>Draft genome of the parasitic nematode Anyclostoma ceylanicum.</title>
        <authorList>
            <person name="Mitreva M."/>
        </authorList>
    </citation>
    <scope>NUCLEOTIDE SEQUENCE [LARGE SCALE GENOMIC DNA]</scope>
</reference>